<comment type="similarity">
    <text evidence="1 5">Belongs to the carnitine/choline acetyltransferase family.</text>
</comment>
<dbReference type="Proteomes" id="UP000290288">
    <property type="component" value="Unassembled WGS sequence"/>
</dbReference>
<dbReference type="InterPro" id="IPR042231">
    <property type="entry name" value="Cho/carn_acyl_trans_2"/>
</dbReference>
<evidence type="ECO:0000256" key="1">
    <source>
        <dbReference type="ARBA" id="ARBA00005232"/>
    </source>
</evidence>
<dbReference type="SUPFAM" id="SSF81330">
    <property type="entry name" value="Gated mechanosensitive channel"/>
    <property type="match status" value="1"/>
</dbReference>
<proteinExistence type="inferred from homology"/>
<dbReference type="OrthoDB" id="240216at2759"/>
<dbReference type="GO" id="GO:0005777">
    <property type="term" value="C:peroxisome"/>
    <property type="evidence" value="ECO:0007669"/>
    <property type="project" value="TreeGrafter"/>
</dbReference>
<keyword evidence="3 5" id="KW-0012">Acyltransferase</keyword>
<evidence type="ECO:0000256" key="4">
    <source>
        <dbReference type="PIRSR" id="PIRSR600542-1"/>
    </source>
</evidence>
<dbReference type="Pfam" id="PF01741">
    <property type="entry name" value="MscL"/>
    <property type="match status" value="1"/>
</dbReference>
<dbReference type="InterPro" id="IPR036019">
    <property type="entry name" value="MscL_channel"/>
</dbReference>
<accession>A0A4Q2DUS2</accession>
<keyword evidence="8" id="KW-1185">Reference proteome</keyword>
<organism evidence="7 8">
    <name type="scientific">Candolleomyces aberdarensis</name>
    <dbReference type="NCBI Taxonomy" id="2316362"/>
    <lineage>
        <taxon>Eukaryota</taxon>
        <taxon>Fungi</taxon>
        <taxon>Dikarya</taxon>
        <taxon>Basidiomycota</taxon>
        <taxon>Agaricomycotina</taxon>
        <taxon>Agaricomycetes</taxon>
        <taxon>Agaricomycetidae</taxon>
        <taxon>Agaricales</taxon>
        <taxon>Agaricineae</taxon>
        <taxon>Psathyrellaceae</taxon>
        <taxon>Candolleomyces</taxon>
    </lineage>
</organism>
<dbReference type="PANTHER" id="PTHR22589">
    <property type="entry name" value="CARNITINE O-ACYLTRANSFERASE"/>
    <property type="match status" value="1"/>
</dbReference>
<dbReference type="Gene3D" id="3.30.559.10">
    <property type="entry name" value="Chloramphenicol acetyltransferase-like domain"/>
    <property type="match status" value="1"/>
</dbReference>
<name>A0A4Q2DUS2_9AGAR</name>
<dbReference type="GO" id="GO:0004092">
    <property type="term" value="F:carnitine O-acetyltransferase activity"/>
    <property type="evidence" value="ECO:0007669"/>
    <property type="project" value="TreeGrafter"/>
</dbReference>
<evidence type="ECO:0000313" key="7">
    <source>
        <dbReference type="EMBL" id="RXW23999.1"/>
    </source>
</evidence>
<dbReference type="InterPro" id="IPR037673">
    <property type="entry name" value="MSC/AndL"/>
</dbReference>
<dbReference type="PROSITE" id="PS00440">
    <property type="entry name" value="ACYLTRANSF_C_2"/>
    <property type="match status" value="1"/>
</dbReference>
<dbReference type="InterPro" id="IPR039551">
    <property type="entry name" value="Cho/carn_acyl_trans"/>
</dbReference>
<evidence type="ECO:0000256" key="5">
    <source>
        <dbReference type="RuleBase" id="RU003801"/>
    </source>
</evidence>
<dbReference type="AlphaFoldDB" id="A0A4Q2DUS2"/>
<reference evidence="7 8" key="1">
    <citation type="submission" date="2019-01" db="EMBL/GenBank/DDBJ databases">
        <title>Draft genome sequence of Psathyrella aberdarensis IHI B618.</title>
        <authorList>
            <person name="Buettner E."/>
            <person name="Kellner H."/>
        </authorList>
    </citation>
    <scope>NUCLEOTIDE SEQUENCE [LARGE SCALE GENOMIC DNA]</scope>
    <source>
        <strain evidence="7 8">IHI B618</strain>
    </source>
</reference>
<feature type="active site" description="Proton acceptor" evidence="4">
    <location>
        <position position="495"/>
    </location>
</feature>
<dbReference type="Pfam" id="PF00755">
    <property type="entry name" value="Carn_acyltransf"/>
    <property type="match status" value="1"/>
</dbReference>
<dbReference type="Gene3D" id="3.30.559.70">
    <property type="entry name" value="Choline/Carnitine o-acyltransferase, domain 2"/>
    <property type="match status" value="1"/>
</dbReference>
<dbReference type="GO" id="GO:0005739">
    <property type="term" value="C:mitochondrion"/>
    <property type="evidence" value="ECO:0007669"/>
    <property type="project" value="TreeGrafter"/>
</dbReference>
<dbReference type="GO" id="GO:0009437">
    <property type="term" value="P:carnitine metabolic process"/>
    <property type="evidence" value="ECO:0007669"/>
    <property type="project" value="TreeGrafter"/>
</dbReference>
<evidence type="ECO:0000259" key="6">
    <source>
        <dbReference type="Pfam" id="PF00755"/>
    </source>
</evidence>
<dbReference type="EMBL" id="SDEE01000028">
    <property type="protein sequence ID" value="RXW23999.1"/>
    <property type="molecule type" value="Genomic_DNA"/>
</dbReference>
<dbReference type="STRING" id="2316362.A0A4Q2DUS2"/>
<sequence length="781" mass="87215">MSNPLSPRRWNSEDVRAHLLNGGDFVGTKVQSLWGGFAQFALRDNVLEVAVGLIVATGFTKLVNSLVSDIILPPISMLPCMDRNLDEKFLILKKGHAFNETVPYLTRKQALEDGALIWTYGNFLDELMNFVVSMLARYSRRPVHSVLNSLCKRQPMSVSAATFRRPSNWKEQAPEPLPGTLTFGSQSTLPKLPVPKLEDTLGQFKESLKPIAWTEEEFRTAAQKIDEFGAGKGKELHERLLKHDQGTKHWLENWWDDGGYLGYRDSVVVNVSYYYGFDVPTPGKYASPAERAAGIARAAMIFRQKLKQGLIKPEGPKEGPMCMDTYRWMFDCCRVPGPEGLDWSVSYAKPGELGDSGHIIVIRKNRVWKIDACKDGKILSTADFVRQLQHIYDNGHQEYPGVGVLTASNRDIWAKDFIELTSSPVNAEIVKAIHSSAFIISLEDSEPNDPIHHSRALWHGDFKNGVPIGLRNRWVDKPVQFVVFDNAYAGIMGEHSVMDGTPTARMCDNILDWLEDPAFDHGAPLTSSETVPAPLDWEVSPATTQAIAKADVAARELAEGQDMTYHLTSYGKDAIKQFGVSPDSWAQMIIQLAYRRLIGSEKRNGGTYEAATTRRFFKGRTEAIRVVSTESDAWLASMDDNKVSVEERKALFDAATKKHITLAKAAGQGQGVDRHLFGLKKVLRDGEEMPAVFTDPVVARSSYWILSTSAIFSKHFPVYGWGEVVPDGFGVAYMTGFNDRLQYTITSRKEMPNAQFIEEIAKAAVDIHDLHVEIIKAKSKL</sequence>
<evidence type="ECO:0000313" key="8">
    <source>
        <dbReference type="Proteomes" id="UP000290288"/>
    </source>
</evidence>
<dbReference type="InterPro" id="IPR023213">
    <property type="entry name" value="CAT-like_dom_sf"/>
</dbReference>
<dbReference type="PANTHER" id="PTHR22589:SF103">
    <property type="entry name" value="CARNITINE O-ACETYL-TRANSFERASE, ISOFORM A-RELATED"/>
    <property type="match status" value="1"/>
</dbReference>
<dbReference type="InterPro" id="IPR000542">
    <property type="entry name" value="Carn_acyl_trans"/>
</dbReference>
<comment type="caution">
    <text evidence="7">The sequence shown here is derived from an EMBL/GenBank/DDBJ whole genome shotgun (WGS) entry which is preliminary data.</text>
</comment>
<evidence type="ECO:0000256" key="3">
    <source>
        <dbReference type="ARBA" id="ARBA00023315"/>
    </source>
</evidence>
<protein>
    <recommendedName>
        <fullName evidence="6">Choline/carnitine acyltransferase domain-containing protein</fullName>
    </recommendedName>
</protein>
<feature type="domain" description="Choline/carnitine acyltransferase" evidence="6">
    <location>
        <begin position="192"/>
        <end position="760"/>
    </location>
</feature>
<evidence type="ECO:0000256" key="2">
    <source>
        <dbReference type="ARBA" id="ARBA00022679"/>
    </source>
</evidence>
<gene>
    <name evidence="7" type="ORF">EST38_g1878</name>
</gene>
<dbReference type="Gene3D" id="1.10.1200.120">
    <property type="entry name" value="Large-conductance mechanosensitive channel, MscL, domain 1"/>
    <property type="match status" value="1"/>
</dbReference>
<dbReference type="SUPFAM" id="SSF52777">
    <property type="entry name" value="CoA-dependent acyltransferases"/>
    <property type="match status" value="2"/>
</dbReference>
<keyword evidence="2 5" id="KW-0808">Transferase</keyword>